<dbReference type="Proteomes" id="UP000298061">
    <property type="component" value="Unassembled WGS sequence"/>
</dbReference>
<keyword evidence="3" id="KW-1185">Reference proteome</keyword>
<reference evidence="2 3" key="1">
    <citation type="submission" date="2019-02" db="EMBL/GenBank/DDBJ databases">
        <title>Genome sequencing of the rare red list fungi Hericium alpestre (H. flagellum).</title>
        <authorList>
            <person name="Buettner E."/>
            <person name="Kellner H."/>
        </authorList>
    </citation>
    <scope>NUCLEOTIDE SEQUENCE [LARGE SCALE GENOMIC DNA]</scope>
    <source>
        <strain evidence="2 3">DSM 108284</strain>
    </source>
</reference>
<evidence type="ECO:0000256" key="1">
    <source>
        <dbReference type="SAM" id="MobiDB-lite"/>
    </source>
</evidence>
<feature type="region of interest" description="Disordered" evidence="1">
    <location>
        <begin position="307"/>
        <end position="444"/>
    </location>
</feature>
<organism evidence="2 3">
    <name type="scientific">Hericium alpestre</name>
    <dbReference type="NCBI Taxonomy" id="135208"/>
    <lineage>
        <taxon>Eukaryota</taxon>
        <taxon>Fungi</taxon>
        <taxon>Dikarya</taxon>
        <taxon>Basidiomycota</taxon>
        <taxon>Agaricomycotina</taxon>
        <taxon>Agaricomycetes</taxon>
        <taxon>Russulales</taxon>
        <taxon>Hericiaceae</taxon>
        <taxon>Hericium</taxon>
    </lineage>
</organism>
<proteinExistence type="predicted"/>
<evidence type="ECO:0000313" key="2">
    <source>
        <dbReference type="EMBL" id="TFY75174.1"/>
    </source>
</evidence>
<accession>A0A4Y9ZLK7</accession>
<sequence length="444" mass="49909">MDNTPRSPRASQSWSTSQSWSEALSPFASSESPTISLAHLNAHIDGAGPIPNYSLESAPIVDASQHPNLAPYTWGALPVQFVGFGEQPAPPRHLSKSPTHWTPPPFTGTTLDYYVPTWYDNARPWMPYRPVGDIDLSHEHWWHHESGRPLFFLPNERAILHDTEALVIVDDIVNLQAVGRAMASAFAGPRGEHMRHWESVRLAFYEWQGFIAWILAHLPETAMHPNVIHLEWCAVLDHWNLAWNDRIGMYLDLAQPINTLPDIRLLIAHNARPRYVWQDAFIFESRLAGLNPHVLRARDWIQATADKERQARKDDQKSRACDNKLGKMAGKKKKVMTDDDWEFQSNDSMSRLDMRTAEEKARDNHPNQPTSSSAPQRTTARDPFLPSESQKAPSVSRVTPPPSESRHTKAPLSPATSRSTACPAPTGAACTPPRRPHVVSPAPR</sequence>
<feature type="compositionally biased region" description="Polar residues" evidence="1">
    <location>
        <begin position="387"/>
        <end position="397"/>
    </location>
</feature>
<name>A0A4Y9ZLK7_9AGAM</name>
<feature type="compositionally biased region" description="Low complexity" evidence="1">
    <location>
        <begin position="420"/>
        <end position="432"/>
    </location>
</feature>
<dbReference type="AlphaFoldDB" id="A0A4Y9ZLK7"/>
<comment type="caution">
    <text evidence="2">The sequence shown here is derived from an EMBL/GenBank/DDBJ whole genome shotgun (WGS) entry which is preliminary data.</text>
</comment>
<feature type="compositionally biased region" description="Polar residues" evidence="1">
    <location>
        <begin position="366"/>
        <end position="378"/>
    </location>
</feature>
<evidence type="ECO:0000313" key="3">
    <source>
        <dbReference type="Proteomes" id="UP000298061"/>
    </source>
</evidence>
<feature type="compositionally biased region" description="Basic and acidic residues" evidence="1">
    <location>
        <begin position="350"/>
        <end position="365"/>
    </location>
</feature>
<dbReference type="EMBL" id="SFCI01001690">
    <property type="protein sequence ID" value="TFY75174.1"/>
    <property type="molecule type" value="Genomic_DNA"/>
</dbReference>
<protein>
    <submittedName>
        <fullName evidence="2">Uncharacterized protein</fullName>
    </submittedName>
</protein>
<gene>
    <name evidence="2" type="ORF">EWM64_g8835</name>
</gene>
<feature type="compositionally biased region" description="Basic and acidic residues" evidence="1">
    <location>
        <begin position="307"/>
        <end position="325"/>
    </location>
</feature>